<organism evidence="1 2">
    <name type="scientific">Heyndrickxia coagulans</name>
    <name type="common">Weizmannia coagulans</name>
    <dbReference type="NCBI Taxonomy" id="1398"/>
    <lineage>
        <taxon>Bacteria</taxon>
        <taxon>Bacillati</taxon>
        <taxon>Bacillota</taxon>
        <taxon>Bacilli</taxon>
        <taxon>Bacillales</taxon>
        <taxon>Bacillaceae</taxon>
        <taxon>Heyndrickxia</taxon>
    </lineage>
</organism>
<keyword evidence="2" id="KW-1185">Reference proteome</keyword>
<dbReference type="GeneID" id="93260315"/>
<sequence>MKNKKASIINAFSIRYFFNIPNHSPRENCINMQFKLYYKSGNVAREGFQENRFRGPETLLQTLPFFAAIFPGMPEIVIFWRDGSAFSLHIIKDKMSRTPLQYPNKYYNRSRELIHNVKKAEEEAFKTVERYAAQKVNRLNF</sequence>
<evidence type="ECO:0000313" key="2">
    <source>
        <dbReference type="Proteomes" id="UP000032024"/>
    </source>
</evidence>
<protein>
    <submittedName>
        <fullName evidence="1">Uncharacterized protein</fullName>
    </submittedName>
</protein>
<accession>A0AAN0WCY0</accession>
<dbReference type="AlphaFoldDB" id="A0AAN0WCY0"/>
<evidence type="ECO:0000313" key="1">
    <source>
        <dbReference type="EMBL" id="AJO23564.1"/>
    </source>
</evidence>
<dbReference type="Proteomes" id="UP000032024">
    <property type="component" value="Chromosome"/>
</dbReference>
<proteinExistence type="predicted"/>
<gene>
    <name evidence="1" type="ORF">SB48_HM08orf04413</name>
</gene>
<dbReference type="RefSeq" id="WP_128890946.1">
    <property type="nucleotide sequence ID" value="NZ_CP010525.1"/>
</dbReference>
<name>A0AAN0WCY0_HEYCO</name>
<dbReference type="EMBL" id="CP010525">
    <property type="protein sequence ID" value="AJO23564.1"/>
    <property type="molecule type" value="Genomic_DNA"/>
</dbReference>
<reference evidence="2" key="1">
    <citation type="submission" date="2015-01" db="EMBL/GenBank/DDBJ databases">
        <title>Comparative genome analysis of Bacillus coagulans HM-08, Clostridium butyricum HM-68, Bacillus subtilis HM-66 and Bacillus paralicheniformis BL-09.</title>
        <authorList>
            <person name="Zhang H."/>
        </authorList>
    </citation>
    <scope>NUCLEOTIDE SEQUENCE [LARGE SCALE GENOMIC DNA]</scope>
    <source>
        <strain evidence="2">HM-08</strain>
    </source>
</reference>